<comment type="caution">
    <text evidence="5">The sequence shown here is derived from an EMBL/GenBank/DDBJ whole genome shotgun (WGS) entry which is preliminary data.</text>
</comment>
<sequence length="478" mass="53209">MFSSRVTRSVLRRGSNAVVRFCSGESGSHGKAPITKVPLSEAVPWIPKAIYASPSDIVHETKVTTLDNGLRVASEPKFGNFCTVGVAIDSGSRFEVALPSGISHFLEKLAYGVRFSGFFFALHWWLYPNCFNIIDAQMSVTFDLEDLQLRPEKDVLLTEMIHAAGFRDNTLGLPKICPPENITKIDRSTLFTYLKHHHTPKRMVVAGVGVEHEALVEFAQKYFVEMPPIWETDPTLSNTHKLSIDHSVAQYTGGLIKEEADLSDVSIGPNPLPELAHIVIGLESVGHQHKDFVTHCVLNMMMGGGGSFSAGGPGKGMYTRLYTNVLNRYHWIHNATAYNHAYEDAGLFCIHASAHPSHLADLTQIITRELSAMNGRMSKEELERAKVQLQSMLLMNLESRPVVFEDIARQVLATGKRLQPQHFMDLIRRVTDDDVMKIAGKMLRSRPSVAALGTLKRLPRQSSWEMVGLLQPLVDDKD</sequence>
<dbReference type="GO" id="GO:0006627">
    <property type="term" value="P:protein processing involved in protein targeting to mitochondrion"/>
    <property type="evidence" value="ECO:0007669"/>
    <property type="project" value="TreeGrafter"/>
</dbReference>
<dbReference type="Proteomes" id="UP000324222">
    <property type="component" value="Unassembled WGS sequence"/>
</dbReference>
<dbReference type="FunFam" id="3.30.830.10:FF:000010">
    <property type="entry name" value="Mitochondrial-processing peptidase alpha subunit, mitochondrial"/>
    <property type="match status" value="1"/>
</dbReference>
<reference evidence="5 6" key="1">
    <citation type="submission" date="2019-05" db="EMBL/GenBank/DDBJ databases">
        <title>Another draft genome of Portunus trituberculatus and its Hox gene families provides insights of decapod evolution.</title>
        <authorList>
            <person name="Jeong J.-H."/>
            <person name="Song I."/>
            <person name="Kim S."/>
            <person name="Choi T."/>
            <person name="Kim D."/>
            <person name="Ryu S."/>
            <person name="Kim W."/>
        </authorList>
    </citation>
    <scope>NUCLEOTIDE SEQUENCE [LARGE SCALE GENOMIC DNA]</scope>
    <source>
        <tissue evidence="5">Muscle</tissue>
    </source>
</reference>
<dbReference type="InterPro" id="IPR007863">
    <property type="entry name" value="Peptidase_M16_C"/>
</dbReference>
<evidence type="ECO:0000259" key="4">
    <source>
        <dbReference type="Pfam" id="PF05193"/>
    </source>
</evidence>
<dbReference type="GO" id="GO:0046872">
    <property type="term" value="F:metal ion binding"/>
    <property type="evidence" value="ECO:0007669"/>
    <property type="project" value="InterPro"/>
</dbReference>
<feature type="domain" description="Peptidase M16 N-terminal" evidence="3">
    <location>
        <begin position="71"/>
        <end position="111"/>
    </location>
</feature>
<dbReference type="Pfam" id="PF05193">
    <property type="entry name" value="Peptidase_M16_C"/>
    <property type="match status" value="1"/>
</dbReference>
<evidence type="ECO:0000313" key="5">
    <source>
        <dbReference type="EMBL" id="MPC21911.1"/>
    </source>
</evidence>
<comment type="function">
    <text evidence="1">Substrate recognition and binding subunit of the essential mitochondrial processing protease (MPP), which cleaves the mitochondrial sequence off newly imported precursors proteins.</text>
</comment>
<evidence type="ECO:0000313" key="6">
    <source>
        <dbReference type="Proteomes" id="UP000324222"/>
    </source>
</evidence>
<dbReference type="SUPFAM" id="SSF63411">
    <property type="entry name" value="LuxS/MPP-like metallohydrolase"/>
    <property type="match status" value="2"/>
</dbReference>
<evidence type="ECO:0000256" key="1">
    <source>
        <dbReference type="ARBA" id="ARBA00002123"/>
    </source>
</evidence>
<dbReference type="EMBL" id="VSRR010001031">
    <property type="protein sequence ID" value="MPC21911.1"/>
    <property type="molecule type" value="Genomic_DNA"/>
</dbReference>
<dbReference type="InterPro" id="IPR011249">
    <property type="entry name" value="Metalloenz_LuxS/M16"/>
</dbReference>
<gene>
    <name evidence="5" type="primary">PMPCA</name>
    <name evidence="5" type="ORF">E2C01_014914</name>
</gene>
<dbReference type="PANTHER" id="PTHR11851">
    <property type="entry name" value="METALLOPROTEASE"/>
    <property type="match status" value="1"/>
</dbReference>
<name>A0A5B7DJY1_PORTR</name>
<dbReference type="Gene3D" id="3.30.830.10">
    <property type="entry name" value="Metalloenzyme, LuxS/M16 peptidase-like"/>
    <property type="match status" value="3"/>
</dbReference>
<evidence type="ECO:0000259" key="3">
    <source>
        <dbReference type="Pfam" id="PF00675"/>
    </source>
</evidence>
<keyword evidence="6" id="KW-1185">Reference proteome</keyword>
<accession>A0A5B7DJY1</accession>
<dbReference type="Pfam" id="PF00675">
    <property type="entry name" value="Peptidase_M16"/>
    <property type="match status" value="1"/>
</dbReference>
<dbReference type="GO" id="GO:0005739">
    <property type="term" value="C:mitochondrion"/>
    <property type="evidence" value="ECO:0007669"/>
    <property type="project" value="TreeGrafter"/>
</dbReference>
<dbReference type="AlphaFoldDB" id="A0A5B7DJY1"/>
<comment type="similarity">
    <text evidence="2">Belongs to the peptidase M16 family.</text>
</comment>
<organism evidence="5 6">
    <name type="scientific">Portunus trituberculatus</name>
    <name type="common">Swimming crab</name>
    <name type="synonym">Neptunus trituberculatus</name>
    <dbReference type="NCBI Taxonomy" id="210409"/>
    <lineage>
        <taxon>Eukaryota</taxon>
        <taxon>Metazoa</taxon>
        <taxon>Ecdysozoa</taxon>
        <taxon>Arthropoda</taxon>
        <taxon>Crustacea</taxon>
        <taxon>Multicrustacea</taxon>
        <taxon>Malacostraca</taxon>
        <taxon>Eumalacostraca</taxon>
        <taxon>Eucarida</taxon>
        <taxon>Decapoda</taxon>
        <taxon>Pleocyemata</taxon>
        <taxon>Brachyura</taxon>
        <taxon>Eubrachyura</taxon>
        <taxon>Portunoidea</taxon>
        <taxon>Portunidae</taxon>
        <taxon>Portuninae</taxon>
        <taxon>Portunus</taxon>
    </lineage>
</organism>
<dbReference type="PANTHER" id="PTHR11851:SF49">
    <property type="entry name" value="MITOCHONDRIAL-PROCESSING PEPTIDASE SUBUNIT ALPHA"/>
    <property type="match status" value="1"/>
</dbReference>
<proteinExistence type="inferred from homology"/>
<protein>
    <submittedName>
        <fullName evidence="5">Mitochondrial-processing peptidase subunit alpha</fullName>
    </submittedName>
</protein>
<evidence type="ECO:0000256" key="2">
    <source>
        <dbReference type="ARBA" id="ARBA00007261"/>
    </source>
</evidence>
<dbReference type="InterPro" id="IPR050361">
    <property type="entry name" value="MPP/UQCRC_Complex"/>
</dbReference>
<dbReference type="InterPro" id="IPR011765">
    <property type="entry name" value="Pept_M16_N"/>
</dbReference>
<feature type="domain" description="Peptidase M16 C-terminal" evidence="4">
    <location>
        <begin position="184"/>
        <end position="389"/>
    </location>
</feature>
<dbReference type="OrthoDB" id="277191at2759"/>